<accession>A0ABU3BC91</accession>
<dbReference type="NCBIfam" id="TIGR04042">
    <property type="entry name" value="MSMEG_0570_fam"/>
    <property type="match status" value="1"/>
</dbReference>
<name>A0ABU3BC91_9GAMM</name>
<evidence type="ECO:0000313" key="1">
    <source>
        <dbReference type="EMBL" id="MDT0619625.1"/>
    </source>
</evidence>
<dbReference type="InterPro" id="IPR023846">
    <property type="entry name" value="CHP04042_MSMEG0570"/>
</dbReference>
<gene>
    <name evidence="1" type="ORF">RM531_14195</name>
</gene>
<keyword evidence="2" id="KW-1185">Reference proteome</keyword>
<proteinExistence type="predicted"/>
<protein>
    <submittedName>
        <fullName evidence="1">MSMEG_0570 family nitrogen starvation response protein</fullName>
    </submittedName>
</protein>
<reference evidence="1 2" key="1">
    <citation type="submission" date="2023-09" db="EMBL/GenBank/DDBJ databases">
        <authorList>
            <person name="Rey-Velasco X."/>
        </authorList>
    </citation>
    <scope>NUCLEOTIDE SEQUENCE [LARGE SCALE GENOMIC DNA]</scope>
    <source>
        <strain evidence="1 2">P385</strain>
    </source>
</reference>
<dbReference type="EMBL" id="JAVRHY010000017">
    <property type="protein sequence ID" value="MDT0619625.1"/>
    <property type="molecule type" value="Genomic_DNA"/>
</dbReference>
<dbReference type="RefSeq" id="WP_311660171.1">
    <property type="nucleotide sequence ID" value="NZ_JAVRHY010000017.1"/>
</dbReference>
<comment type="caution">
    <text evidence="1">The sequence shown here is derived from an EMBL/GenBank/DDBJ whole genome shotgun (WGS) entry which is preliminary data.</text>
</comment>
<sequence>MPETRFIVRWPDDSRSQCYSPSSAVTTYLRAGADYPLAEFLMRTRDALTVASERVRRKYGYACSAAAEQLAAIEARAAEFADRQDARVTIEGFEP</sequence>
<evidence type="ECO:0000313" key="2">
    <source>
        <dbReference type="Proteomes" id="UP001259982"/>
    </source>
</evidence>
<dbReference type="Proteomes" id="UP001259982">
    <property type="component" value="Unassembled WGS sequence"/>
</dbReference>
<organism evidence="1 2">
    <name type="scientific">Spectribacter acetivorans</name>
    <dbReference type="NCBI Taxonomy" id="3075603"/>
    <lineage>
        <taxon>Bacteria</taxon>
        <taxon>Pseudomonadati</taxon>
        <taxon>Pseudomonadota</taxon>
        <taxon>Gammaproteobacteria</taxon>
        <taxon>Salinisphaerales</taxon>
        <taxon>Salinisphaeraceae</taxon>
        <taxon>Spectribacter</taxon>
    </lineage>
</organism>